<dbReference type="EMBL" id="JAKWBI020000128">
    <property type="protein sequence ID" value="KAJ2902003.1"/>
    <property type="molecule type" value="Genomic_DNA"/>
</dbReference>
<gene>
    <name evidence="1" type="ORF">MKZ38_001144</name>
</gene>
<dbReference type="Proteomes" id="UP001201980">
    <property type="component" value="Unassembled WGS sequence"/>
</dbReference>
<name>A0AAD5RS95_9PEZI</name>
<proteinExistence type="predicted"/>
<sequence length="178" mass="19254">MGVAGLLFNFLKDRGGTFSGNHSPPVQGVAGLRRPGRRILSGFVREFLPTKTGRTGQLVCSPLGSNADIRHSPDTDARHHQSTEKLIKHNLNQHQLPIGSALGYQACLLVDSPCRTWYYADVKAKGCKKVPPHTSEKKMVDKRCSNAPPGAICEGTAVQGSKSSITITNTNQEMCPEC</sequence>
<accession>A0AAD5RS95</accession>
<reference evidence="1" key="1">
    <citation type="submission" date="2022-07" db="EMBL/GenBank/DDBJ databases">
        <title>Draft genome sequence of Zalerion maritima ATCC 34329, a (micro)plastics degrading marine fungus.</title>
        <authorList>
            <person name="Paco A."/>
            <person name="Goncalves M.F.M."/>
            <person name="Rocha-Santos T.A.P."/>
            <person name="Alves A."/>
        </authorList>
    </citation>
    <scope>NUCLEOTIDE SEQUENCE</scope>
    <source>
        <strain evidence="1">ATCC 34329</strain>
    </source>
</reference>
<organism evidence="1 2">
    <name type="scientific">Zalerion maritima</name>
    <dbReference type="NCBI Taxonomy" id="339359"/>
    <lineage>
        <taxon>Eukaryota</taxon>
        <taxon>Fungi</taxon>
        <taxon>Dikarya</taxon>
        <taxon>Ascomycota</taxon>
        <taxon>Pezizomycotina</taxon>
        <taxon>Sordariomycetes</taxon>
        <taxon>Lulworthiomycetidae</taxon>
        <taxon>Lulworthiales</taxon>
        <taxon>Lulworthiaceae</taxon>
        <taxon>Zalerion</taxon>
    </lineage>
</organism>
<protein>
    <submittedName>
        <fullName evidence="1">Uncharacterized protein</fullName>
    </submittedName>
</protein>
<comment type="caution">
    <text evidence="1">The sequence shown here is derived from an EMBL/GenBank/DDBJ whole genome shotgun (WGS) entry which is preliminary data.</text>
</comment>
<evidence type="ECO:0000313" key="1">
    <source>
        <dbReference type="EMBL" id="KAJ2902003.1"/>
    </source>
</evidence>
<evidence type="ECO:0000313" key="2">
    <source>
        <dbReference type="Proteomes" id="UP001201980"/>
    </source>
</evidence>
<dbReference type="AlphaFoldDB" id="A0AAD5RS95"/>
<keyword evidence="2" id="KW-1185">Reference proteome</keyword>